<dbReference type="InterPro" id="IPR001128">
    <property type="entry name" value="Cyt_P450"/>
</dbReference>
<dbReference type="GO" id="GO:0020037">
    <property type="term" value="F:heme binding"/>
    <property type="evidence" value="ECO:0007669"/>
    <property type="project" value="InterPro"/>
</dbReference>
<gene>
    <name evidence="2" type="ORF">SCLAV_p1451</name>
</gene>
<dbReference type="GO" id="GO:0005506">
    <property type="term" value="F:iron ion binding"/>
    <property type="evidence" value="ECO:0007669"/>
    <property type="project" value="InterPro"/>
</dbReference>
<dbReference type="GeneID" id="93734508"/>
<dbReference type="GO" id="GO:0016705">
    <property type="term" value="F:oxidoreductase activity, acting on paired donors, with incorporation or reduction of molecular oxygen"/>
    <property type="evidence" value="ECO:0007669"/>
    <property type="project" value="InterPro"/>
</dbReference>
<dbReference type="AlphaFoldDB" id="B5GLS4"/>
<dbReference type="Proteomes" id="UP000002357">
    <property type="component" value="Plasmid pSCL4"/>
</dbReference>
<dbReference type="eggNOG" id="COG2124">
    <property type="taxonomic scope" value="Bacteria"/>
</dbReference>
<dbReference type="InterPro" id="IPR002397">
    <property type="entry name" value="Cyt_P450_B"/>
</dbReference>
<dbReference type="OrthoDB" id="3455208at2"/>
<keyword evidence="3" id="KW-1185">Reference proteome</keyword>
<name>B5GLS4_STRCL</name>
<dbReference type="PANTHER" id="PTHR46696:SF1">
    <property type="entry name" value="CYTOCHROME P450 YJIB-RELATED"/>
    <property type="match status" value="1"/>
</dbReference>
<evidence type="ECO:0000256" key="1">
    <source>
        <dbReference type="ARBA" id="ARBA00010617"/>
    </source>
</evidence>
<accession>B5GLS4</accession>
<dbReference type="Gene3D" id="1.10.630.10">
    <property type="entry name" value="Cytochrome P450"/>
    <property type="match status" value="1"/>
</dbReference>
<organism evidence="2 3">
    <name type="scientific">Streptomyces clavuligerus</name>
    <dbReference type="NCBI Taxonomy" id="1901"/>
    <lineage>
        <taxon>Bacteria</taxon>
        <taxon>Bacillati</taxon>
        <taxon>Actinomycetota</taxon>
        <taxon>Actinomycetes</taxon>
        <taxon>Kitasatosporales</taxon>
        <taxon>Streptomycetaceae</taxon>
        <taxon>Streptomyces</taxon>
    </lineage>
</organism>
<dbReference type="PANTHER" id="PTHR46696">
    <property type="entry name" value="P450, PUTATIVE (EUROFUNG)-RELATED"/>
    <property type="match status" value="1"/>
</dbReference>
<dbReference type="GO" id="GO:0004497">
    <property type="term" value="F:monooxygenase activity"/>
    <property type="evidence" value="ECO:0007669"/>
    <property type="project" value="InterPro"/>
</dbReference>
<geneLocation type="plasmid" evidence="2 3">
    <name>pSCL4</name>
</geneLocation>
<comment type="similarity">
    <text evidence="1">Belongs to the cytochrome P450 family.</text>
</comment>
<dbReference type="Pfam" id="PF00067">
    <property type="entry name" value="p450"/>
    <property type="match status" value="2"/>
</dbReference>
<dbReference type="RefSeq" id="WP_003952666.1">
    <property type="nucleotide sequence ID" value="NZ_CM000914.1"/>
</dbReference>
<evidence type="ECO:0000313" key="3">
    <source>
        <dbReference type="Proteomes" id="UP000002357"/>
    </source>
</evidence>
<evidence type="ECO:0000313" key="2">
    <source>
        <dbReference type="EMBL" id="EFG04933.2"/>
    </source>
</evidence>
<keyword evidence="2" id="KW-0614">Plasmid</keyword>
<dbReference type="EMBL" id="CM000914">
    <property type="protein sequence ID" value="EFG04933.2"/>
    <property type="molecule type" value="Genomic_DNA"/>
</dbReference>
<dbReference type="InterPro" id="IPR036396">
    <property type="entry name" value="Cyt_P450_sf"/>
</dbReference>
<reference evidence="2 3" key="1">
    <citation type="journal article" date="2010" name="Genome Biol. Evol.">
        <title>The sequence of a 1.8-mb bacterial linear plasmid reveals a rich evolutionary reservoir of secondary metabolic pathways.</title>
        <authorList>
            <person name="Medema M.H."/>
            <person name="Trefzer A."/>
            <person name="Kovalchuk A."/>
            <person name="van den Berg M."/>
            <person name="Mueller U."/>
            <person name="Heijne W."/>
            <person name="Wu L."/>
            <person name="Alam M.T."/>
            <person name="Ronning C.M."/>
            <person name="Nierman W.C."/>
            <person name="Bovenberg R.A.L."/>
            <person name="Breitling R."/>
            <person name="Takano E."/>
        </authorList>
    </citation>
    <scope>NUCLEOTIDE SEQUENCE [LARGE SCALE GENOMIC DNA]</scope>
    <source>
        <strain evidence="3">ATCC 27064 / DSM 738 / JCM 4710 / NBRC 13307 / NCIMB 12785 / NRRL 3585 / VKM Ac-602</strain>
        <plasmid evidence="2">pSCL4</plasmid>
    </source>
</reference>
<protein>
    <submittedName>
        <fullName evidence="2">Cytochrome P450</fullName>
    </submittedName>
</protein>
<dbReference type="SUPFAM" id="SSF48264">
    <property type="entry name" value="Cytochrome P450"/>
    <property type="match status" value="1"/>
</dbReference>
<proteinExistence type="inferred from homology"/>
<sequence length="401" mass="44783">MTGPAPTGSVPVFDAADPGFSITSAAVHRARENSWYARTTYGLAVLRHAEVAELLHHPRLRQGSVSWLARNGVTEGPLADWWASWVLHREGEDHRRLRRLLNPAFSSRSATALLPRFRALATELTDAFADRDRCEFVAEFAEPYAARVIAMLLGIPEQEWPVIARESAVLGLALGVTVRQDLDRVERALAALHAYADELIADRRRRERDDFLSRLVHADRDGDRLGDEELRDSLVLLVFGGFDTTRNQLGLALQTFARHPAQWRFLADRPELGARAAEEVIRVNPTVRWITREALEDFTFRGLDIPAGTTVQLWTESAGTDPRVHGPYSFDITAEREPHFGFGGGFHHCLGHFVARADIAEALPVLARRLRDLRIAEDAVWLPDSGNTGPVRLPLLFTPAP</sequence>
<dbReference type="PRINTS" id="PR00359">
    <property type="entry name" value="BP450"/>
</dbReference>